<sequence>MFRNLPLLRIFGYSVSLSLNVERSTIGKAFNHEKNKSSALKEANTVVYEVSKPFEDATRQLHTDPRQSMELLTILSILLAELCEDLVGSVNLPRKRSDMLRGKVACPMGYWKSCDTTSNTLKRITEQSLAQIQNEIPIINTVLSSESLSQVESQRNNPLLQKERIVAVQTFVMIAAVADSFDESDISLEWSSYQIEFLFTKADVQIRND</sequence>
<proteinExistence type="predicted"/>
<dbReference type="InParanoid" id="A0A0H2S5V8"/>
<name>A0A0H2S5V8_9AGAM</name>
<reference evidence="1 2" key="1">
    <citation type="submission" date="2015-04" db="EMBL/GenBank/DDBJ databases">
        <title>Complete genome sequence of Schizopora paradoxa KUC8140, a cosmopolitan wood degrader in East Asia.</title>
        <authorList>
            <consortium name="DOE Joint Genome Institute"/>
            <person name="Min B."/>
            <person name="Park H."/>
            <person name="Jang Y."/>
            <person name="Kim J.-J."/>
            <person name="Kim K.H."/>
            <person name="Pangilinan J."/>
            <person name="Lipzen A."/>
            <person name="Riley R."/>
            <person name="Grigoriev I.V."/>
            <person name="Spatafora J.W."/>
            <person name="Choi I.-G."/>
        </authorList>
    </citation>
    <scope>NUCLEOTIDE SEQUENCE [LARGE SCALE GENOMIC DNA]</scope>
    <source>
        <strain evidence="1 2">KUC8140</strain>
    </source>
</reference>
<evidence type="ECO:0000313" key="1">
    <source>
        <dbReference type="EMBL" id="KLO19349.1"/>
    </source>
</evidence>
<protein>
    <submittedName>
        <fullName evidence="1">Uncharacterized protein</fullName>
    </submittedName>
</protein>
<accession>A0A0H2S5V8</accession>
<gene>
    <name evidence="1" type="ORF">SCHPADRAFT_885509</name>
</gene>
<organism evidence="1 2">
    <name type="scientific">Schizopora paradoxa</name>
    <dbReference type="NCBI Taxonomy" id="27342"/>
    <lineage>
        <taxon>Eukaryota</taxon>
        <taxon>Fungi</taxon>
        <taxon>Dikarya</taxon>
        <taxon>Basidiomycota</taxon>
        <taxon>Agaricomycotina</taxon>
        <taxon>Agaricomycetes</taxon>
        <taxon>Hymenochaetales</taxon>
        <taxon>Schizoporaceae</taxon>
        <taxon>Schizopora</taxon>
    </lineage>
</organism>
<keyword evidence="2" id="KW-1185">Reference proteome</keyword>
<evidence type="ECO:0000313" key="2">
    <source>
        <dbReference type="Proteomes" id="UP000053477"/>
    </source>
</evidence>
<dbReference type="AlphaFoldDB" id="A0A0H2S5V8"/>
<dbReference type="EMBL" id="KQ085887">
    <property type="protein sequence ID" value="KLO19349.1"/>
    <property type="molecule type" value="Genomic_DNA"/>
</dbReference>
<dbReference type="Proteomes" id="UP000053477">
    <property type="component" value="Unassembled WGS sequence"/>
</dbReference>